<protein>
    <submittedName>
        <fullName evidence="1">F18O14.28</fullName>
    </submittedName>
</protein>
<name>Q9LN42_ARATH</name>
<organism evidence="1">
    <name type="scientific">Arabidopsis thaliana</name>
    <name type="common">Mouse-ear cress</name>
    <dbReference type="NCBI Taxonomy" id="3702"/>
    <lineage>
        <taxon>Eukaryota</taxon>
        <taxon>Viridiplantae</taxon>
        <taxon>Streptophyta</taxon>
        <taxon>Embryophyta</taxon>
        <taxon>Tracheophyta</taxon>
        <taxon>Spermatophyta</taxon>
        <taxon>Magnoliopsida</taxon>
        <taxon>eudicotyledons</taxon>
        <taxon>Gunneridae</taxon>
        <taxon>Pentapetalae</taxon>
        <taxon>rosids</taxon>
        <taxon>malvids</taxon>
        <taxon>Brassicales</taxon>
        <taxon>Brassicaceae</taxon>
        <taxon>Camelineae</taxon>
        <taxon>Arabidopsis</taxon>
    </lineage>
</organism>
<proteinExistence type="predicted"/>
<sequence>MTKDDAEVSSLSSLMDCSDFFIADSDTCTMRGRHITIHTCTLSLRIS</sequence>
<evidence type="ECO:0000313" key="1">
    <source>
        <dbReference type="EMBL" id="AAF79443.1"/>
    </source>
</evidence>
<reference key="1">
    <citation type="journal article" date="2000" name="Nature">
        <title>Sequence and analysis of chromosome 1 of the plant Arabidopsis thaliana.</title>
        <authorList>
            <person name="Theologis A."/>
            <person name="Ecker J.R."/>
            <person name="Palm C.J."/>
            <person name="Federspiel N.A."/>
            <person name="Kaul S."/>
            <person name="White O."/>
            <person name="Alonso J."/>
            <person name="Altafi H."/>
            <person name="Araujo R."/>
            <person name="Bowman C.L."/>
            <person name="Brooks S.Y."/>
            <person name="Buehler E."/>
            <person name="Chan A."/>
            <person name="Chao Q."/>
            <person name="Chen H."/>
            <person name="Cheuk R.F."/>
            <person name="Chin C.W."/>
            <person name="Chung M.K."/>
            <person name="Conn L."/>
            <person name="Conway A.B."/>
            <person name="Conway A.R."/>
            <person name="Creasy T.H."/>
            <person name="Dewar K."/>
            <person name="Dunn P."/>
            <person name="Etgu P."/>
            <person name="Feldblyum T.V."/>
            <person name="Feng J."/>
            <person name="Fong B."/>
            <person name="Fujii C.Y."/>
            <person name="Gill J.E."/>
            <person name="Goldsmith A.D."/>
            <person name="Haas B."/>
            <person name="Hansen N.F."/>
            <person name="Hughes B."/>
            <person name="Huizar L."/>
            <person name="Hunter J.L."/>
            <person name="Jenkins J."/>
            <person name="Johnson-Hopson C."/>
            <person name="Khan S."/>
            <person name="Khaykin E."/>
            <person name="Kim C.J."/>
            <person name="Koo H.L."/>
            <person name="Kremenetskaia I."/>
            <person name="Kurtz D.B."/>
            <person name="Kwan A."/>
            <person name="Lam B."/>
            <person name="Langin-Hooper S."/>
            <person name="Lee A."/>
            <person name="Lee J.M."/>
            <person name="Lenz C.A."/>
            <person name="Li J.H."/>
            <person name="Li Y."/>
            <person name="Lin X."/>
            <person name="Liu S.X."/>
            <person name="Liu Z.A."/>
            <person name="Luros J.S."/>
            <person name="Maiti R."/>
            <person name="Marziali A."/>
            <person name="Militscher J."/>
            <person name="Miranda M."/>
            <person name="Nguyen M."/>
            <person name="Nierman W.C."/>
            <person name="Osborne B.I."/>
            <person name="Pai G."/>
            <person name="Peterson J."/>
            <person name="Pham P.K."/>
            <person name="Rizzo M."/>
            <person name="Rooney T."/>
            <person name="Rowley D."/>
            <person name="Sakano H."/>
            <person name="Salzberg S.L."/>
            <person name="Schwartz J.R."/>
            <person name="Shinn P."/>
            <person name="Southwick A.M."/>
            <person name="Sun H."/>
            <person name="Tallon L.J."/>
            <person name="Tambunga G."/>
            <person name="Toriumi M.J."/>
            <person name="Town C.D."/>
            <person name="Utterback T."/>
            <person name="Van Aken S."/>
            <person name="Vaysberg M."/>
            <person name="Vysotskaia V.S."/>
            <person name="Walker M."/>
            <person name="Wu D."/>
            <person name="Yu G."/>
            <person name="Fraser C.M."/>
            <person name="Venter J.C."/>
            <person name="Davis R.W."/>
        </authorList>
    </citation>
    <scope>NUCLEOTIDE SEQUENCE [LARGE SCALE GENOMIC DNA]</scope>
    <source>
        <strain>cv. Columbia</strain>
    </source>
</reference>
<reference evidence="1" key="3">
    <citation type="submission" date="2000-06" db="EMBL/GenBank/DDBJ databases">
        <authorList>
            <person name="Cheuk R."/>
            <person name="Shinn P."/>
            <person name="Brooks S."/>
            <person name="Buehler E."/>
            <person name="Chao Q."/>
            <person name="Johnson-Hopson C."/>
            <person name="Khan S."/>
            <person name="Kim C."/>
            <person name="Altafi H."/>
            <person name="Bei B."/>
            <person name="Chin C."/>
            <person name="Chiou J."/>
            <person name="Choi E."/>
            <person name="Conn L."/>
            <person name="Conway A."/>
            <person name="Gonzalez A."/>
            <person name="Hansen N."/>
            <person name="Howing B."/>
            <person name="Koo T."/>
            <person name="Lam B."/>
            <person name="Lee J."/>
            <person name="Lenz C."/>
            <person name="Li J."/>
            <person name="Liu A."/>
            <person name="Liu J."/>
            <person name="Liu S."/>
            <person name="Mukharsky N."/>
            <person name="Nguyen M."/>
            <person name="Palm C."/>
            <person name="Pham P."/>
            <person name="Sakano H."/>
            <person name="Schwartz J."/>
            <person name="Southwick A."/>
            <person name="Thaveri A."/>
            <person name="Toriumi M."/>
            <person name="Vaysberg M."/>
            <person name="Yu G."/>
            <person name="Davis R."/>
            <person name="Federspiel N."/>
            <person name="Theologis A."/>
            <person name="Ecker J."/>
        </authorList>
    </citation>
    <scope>NUCLEOTIDE SEQUENCE</scope>
</reference>
<reference evidence="1" key="4">
    <citation type="submission" date="2000-10" db="EMBL/GenBank/DDBJ databases">
        <authorList>
            <person name="Chao Q."/>
            <person name="Brooks S."/>
            <person name="Buehler E."/>
            <person name="Johnson-Hopson C."/>
            <person name="Khan S."/>
            <person name="Kim C."/>
            <person name="Shinn P."/>
            <person name="Altafi H."/>
            <person name="Bei B."/>
            <person name="Chin C."/>
            <person name="Chiou J."/>
            <person name="Choi E."/>
            <person name="Conn L."/>
            <person name="Conway A."/>
            <person name="Gonzalez A."/>
            <person name="Hansen N."/>
            <person name="Howing B."/>
            <person name="Koo T."/>
            <person name="Lam B."/>
            <person name="Lee J."/>
            <person name="Lenz C."/>
            <person name="Li J."/>
            <person name="Liu A."/>
            <person name="Liu J."/>
            <person name="Liu S."/>
            <person name="Mukharsky N."/>
            <person name="Nguyen M."/>
            <person name="Palm C."/>
            <person name="Pham P."/>
            <person name="Sakano H."/>
            <person name="Schwartz J."/>
            <person name="Southwick A."/>
            <person name="Thaveri A."/>
            <person name="Toriumi M."/>
            <person name="Vaysberg M."/>
            <person name="Yu G."/>
            <person name="Davis R."/>
            <person name="Federspiel N."/>
            <person name="Theologis A."/>
            <person name="Ecker J."/>
        </authorList>
    </citation>
    <scope>NUCLEOTIDE SEQUENCE</scope>
</reference>
<dbReference type="EMBL" id="AC025808">
    <property type="protein sequence ID" value="AAF79443.1"/>
    <property type="molecule type" value="Genomic_DNA"/>
</dbReference>
<dbReference type="AlphaFoldDB" id="Q9LN42"/>
<reference evidence="1" key="2">
    <citation type="submission" date="2000-04" db="EMBL/GenBank/DDBJ databases">
        <title>Genomic sequence for Arabidopsis thaliana BAC F18O14 from chromosome I.</title>
        <authorList>
            <person name="Shinn P."/>
            <person name="Brooks S."/>
            <person name="Buehler E."/>
            <person name="Chao Q."/>
            <person name="Johnson-Hopson C."/>
            <person name="Khan S."/>
            <person name="Kim C."/>
            <person name="Altafi H."/>
            <person name="Bei Q."/>
            <person name="Chin C."/>
            <person name="Chiou J."/>
            <person name="Choi E."/>
            <person name="Conn L."/>
            <person name="Conway A."/>
            <person name="Gonzales A."/>
            <person name="Hansen N."/>
            <person name="Howing B."/>
            <person name="Koo T."/>
            <person name="Lam B."/>
            <person name="Lee J."/>
            <person name="Lenz C."/>
            <person name="Li J."/>
            <person name="Liu A."/>
            <person name="Liu K."/>
            <person name="Liu S."/>
            <person name="Mukharsky N."/>
            <person name="Nguyen M."/>
            <person name="Palm C."/>
            <person name="Pham P."/>
            <person name="Sakano H."/>
            <person name="Schwartz J."/>
            <person name="Southwick A."/>
            <person name="Thaveri A."/>
            <person name="Toriumi M."/>
            <person name="Vaysberg M."/>
            <person name="Yu G."/>
            <person name="Federspiel N.A."/>
            <person name="Theologis A."/>
            <person name="Ecker J.R."/>
        </authorList>
    </citation>
    <scope>NUCLEOTIDE SEQUENCE</scope>
</reference>
<accession>Q9LN42</accession>